<feature type="transmembrane region" description="Helical" evidence="1">
    <location>
        <begin position="209"/>
        <end position="226"/>
    </location>
</feature>
<name>R9WMZ9_HAEPA</name>
<feature type="transmembrane region" description="Helical" evidence="1">
    <location>
        <begin position="7"/>
        <end position="24"/>
    </location>
</feature>
<feature type="transmembrane region" description="Helical" evidence="1">
    <location>
        <begin position="183"/>
        <end position="202"/>
    </location>
</feature>
<dbReference type="Pfam" id="PF14296">
    <property type="entry name" value="O-ag_pol_Wzy"/>
    <property type="match status" value="1"/>
</dbReference>
<dbReference type="NCBIfam" id="TIGR04370">
    <property type="entry name" value="glyco_rpt_poly"/>
    <property type="match status" value="1"/>
</dbReference>
<feature type="transmembrane region" description="Helical" evidence="1">
    <location>
        <begin position="105"/>
        <end position="125"/>
    </location>
</feature>
<feature type="transmembrane region" description="Helical" evidence="1">
    <location>
        <begin position="232"/>
        <end position="250"/>
    </location>
</feature>
<feature type="transmembrane region" description="Helical" evidence="1">
    <location>
        <begin position="30"/>
        <end position="50"/>
    </location>
</feature>
<keyword evidence="1" id="KW-0472">Membrane</keyword>
<reference evidence="2" key="1">
    <citation type="journal article" date="2013" name="Int. J. Med. Microbiol.">
        <title>Haemophilus parainfluenzae expresses diverse lipopolysaccharide O-antigens using ABC transporter and Wzy polymerase-dependent mechanisms.</title>
        <authorList>
            <person name="Young R.E."/>
            <person name="Twelkmeyer B."/>
            <person name="Vitiazeva V."/>
            <person name="Power P.M."/>
            <person name="Schweda E.K."/>
            <person name="Hood D.W."/>
        </authorList>
    </citation>
    <scope>NUCLEOTIDE SEQUENCE</scope>
    <source>
        <strain evidence="2">20</strain>
    </source>
</reference>
<gene>
    <name evidence="2" type="primary">wzy</name>
</gene>
<dbReference type="AlphaFoldDB" id="R9WMZ9"/>
<dbReference type="EMBL" id="KC759396">
    <property type="protein sequence ID" value="AGO01082.1"/>
    <property type="molecule type" value="Genomic_DNA"/>
</dbReference>
<evidence type="ECO:0000313" key="2">
    <source>
        <dbReference type="EMBL" id="AGO01082.1"/>
    </source>
</evidence>
<feature type="transmembrane region" description="Helical" evidence="1">
    <location>
        <begin position="140"/>
        <end position="163"/>
    </location>
</feature>
<keyword evidence="1" id="KW-1133">Transmembrane helix</keyword>
<feature type="transmembrane region" description="Helical" evidence="1">
    <location>
        <begin position="57"/>
        <end position="75"/>
    </location>
</feature>
<protein>
    <submittedName>
        <fullName evidence="2">Wzy</fullName>
    </submittedName>
</protein>
<organism evidence="2">
    <name type="scientific">Haemophilus parainfluenzae</name>
    <dbReference type="NCBI Taxonomy" id="729"/>
    <lineage>
        <taxon>Bacteria</taxon>
        <taxon>Pseudomonadati</taxon>
        <taxon>Pseudomonadota</taxon>
        <taxon>Gammaproteobacteria</taxon>
        <taxon>Pasteurellales</taxon>
        <taxon>Pasteurellaceae</taxon>
        <taxon>Haemophilus</taxon>
    </lineage>
</organism>
<accession>R9WMZ9</accession>
<feature type="transmembrane region" description="Helical" evidence="1">
    <location>
        <begin position="430"/>
        <end position="448"/>
    </location>
</feature>
<keyword evidence="1" id="KW-0812">Transmembrane</keyword>
<evidence type="ECO:0000256" key="1">
    <source>
        <dbReference type="SAM" id="Phobius"/>
    </source>
</evidence>
<sequence length="455" mass="52464">MLYFSYNILSLVFFIAICFFIEAMGGVVDLLILELYLSIYYFICLGWAVLKFNKYPLFLLMFTVFGLFIYSRFILDSFGLLPYEINLATRFVGDFFELSTIKESILIYIVSLIGLSFSFSFVCFFKSKERVYNCLFFKKIGFYLILLSLPGVIFKMFITLKMVISSGYLSLYVDTPNSGVERVIEFVSYKLYIIGVSFYISSNLSKKDFFKLSLFTLPISIAYLLSGKRGDLGITILFLIWYWFSFIELHKISFKKLLLSSLLIFIPIALLFQAVNDSRENGNPNGANIITNLSSFFAQQGVSGIVLPYYIEYEYSLPKDYPYLISPIVDRLNRGAQSSDLLKNTNYLGAELTAVLDYEAFLRGEGVGTTYITELYSIGNSKVSVFTGMFLLGIAILYFELNRNRPMLKYLSYLVLSTILFLPRGELFELFYEFILLIIIWHIAKIFMQSKVIKY</sequence>
<feature type="transmembrane region" description="Helical" evidence="1">
    <location>
        <begin position="383"/>
        <end position="401"/>
    </location>
</feature>
<feature type="transmembrane region" description="Helical" evidence="1">
    <location>
        <begin position="257"/>
        <end position="275"/>
    </location>
</feature>
<proteinExistence type="predicted"/>
<reference evidence="2" key="2">
    <citation type="submission" date="2013-03" db="EMBL/GenBank/DDBJ databases">
        <authorList>
            <person name="Young R.E.B."/>
            <person name="Hood D.W."/>
        </authorList>
    </citation>
    <scope>NUCLEOTIDE SEQUENCE</scope>
    <source>
        <strain evidence="2">20</strain>
    </source>
</reference>
<dbReference type="InterPro" id="IPR029468">
    <property type="entry name" value="O-ag_pol_Wzy"/>
</dbReference>